<dbReference type="GO" id="GO:0080049">
    <property type="term" value="F:L-gulono-1,4-lactone dehydrogenase activity"/>
    <property type="evidence" value="ECO:0007669"/>
    <property type="project" value="TreeGrafter"/>
</dbReference>
<dbReference type="Pfam" id="PF04030">
    <property type="entry name" value="ALO"/>
    <property type="match status" value="1"/>
</dbReference>
<dbReference type="EMBL" id="VSSB01000002">
    <property type="protein sequence ID" value="TYL50297.1"/>
    <property type="molecule type" value="Genomic_DNA"/>
</dbReference>
<dbReference type="Gene3D" id="3.30.70.2520">
    <property type="match status" value="1"/>
</dbReference>
<organism evidence="3 4">
    <name type="scientific">Agromyces mariniharenae</name>
    <dbReference type="NCBI Taxonomy" id="2604423"/>
    <lineage>
        <taxon>Bacteria</taxon>
        <taxon>Bacillati</taxon>
        <taxon>Actinomycetota</taxon>
        <taxon>Actinomycetes</taxon>
        <taxon>Micrococcales</taxon>
        <taxon>Microbacteriaceae</taxon>
        <taxon>Agromyces</taxon>
    </lineage>
</organism>
<dbReference type="InterPro" id="IPR006094">
    <property type="entry name" value="Oxid_FAD_bind_N"/>
</dbReference>
<dbReference type="InterPro" id="IPR016166">
    <property type="entry name" value="FAD-bd_PCMH"/>
</dbReference>
<dbReference type="RefSeq" id="WP_148734399.1">
    <property type="nucleotide sequence ID" value="NZ_VSSB01000002.1"/>
</dbReference>
<accession>A0A5S4UTM6</accession>
<comment type="caution">
    <text evidence="3">The sequence shown here is derived from an EMBL/GenBank/DDBJ whole genome shotgun (WGS) entry which is preliminary data.</text>
</comment>
<gene>
    <name evidence="3" type="ORF">FYC51_13830</name>
</gene>
<dbReference type="InterPro" id="IPR036318">
    <property type="entry name" value="FAD-bd_PCMH-like_sf"/>
</dbReference>
<dbReference type="InterPro" id="IPR016171">
    <property type="entry name" value="Vanillyl_alc_oxidase_C-sub2"/>
</dbReference>
<dbReference type="GO" id="GO:0071949">
    <property type="term" value="F:FAD binding"/>
    <property type="evidence" value="ECO:0007669"/>
    <property type="project" value="InterPro"/>
</dbReference>
<dbReference type="PIRSF" id="PIRSF000136">
    <property type="entry name" value="LGO_GLO"/>
    <property type="match status" value="1"/>
</dbReference>
<dbReference type="GO" id="GO:0016020">
    <property type="term" value="C:membrane"/>
    <property type="evidence" value="ECO:0007669"/>
    <property type="project" value="InterPro"/>
</dbReference>
<dbReference type="InterPro" id="IPR016167">
    <property type="entry name" value="FAD-bd_PCMH_sub1"/>
</dbReference>
<keyword evidence="4" id="KW-1185">Reference proteome</keyword>
<keyword evidence="1" id="KW-0560">Oxidoreductase</keyword>
<evidence type="ECO:0000313" key="3">
    <source>
        <dbReference type="EMBL" id="TYL50297.1"/>
    </source>
</evidence>
<evidence type="ECO:0000256" key="1">
    <source>
        <dbReference type="ARBA" id="ARBA00023002"/>
    </source>
</evidence>
<dbReference type="Pfam" id="PF01565">
    <property type="entry name" value="FAD_binding_4"/>
    <property type="match status" value="1"/>
</dbReference>
<proteinExistence type="predicted"/>
<dbReference type="PANTHER" id="PTHR43762:SF1">
    <property type="entry name" value="D-ARABINONO-1,4-LACTONE OXIDASE"/>
    <property type="match status" value="1"/>
</dbReference>
<dbReference type="Gene3D" id="3.30.465.10">
    <property type="match status" value="1"/>
</dbReference>
<protein>
    <submittedName>
        <fullName evidence="3">FAD-binding protein</fullName>
    </submittedName>
</protein>
<feature type="domain" description="FAD-binding PCMH-type" evidence="2">
    <location>
        <begin position="15"/>
        <end position="185"/>
    </location>
</feature>
<dbReference type="Gene3D" id="3.30.43.10">
    <property type="entry name" value="Uridine Diphospho-n-acetylenolpyruvylglucosamine Reductase, domain 2"/>
    <property type="match status" value="1"/>
</dbReference>
<dbReference type="InterPro" id="IPR007173">
    <property type="entry name" value="ALO_C"/>
</dbReference>
<dbReference type="Gene3D" id="1.10.45.10">
    <property type="entry name" value="Vanillyl-alcohol Oxidase, Chain A, domain 4"/>
    <property type="match status" value="1"/>
</dbReference>
<dbReference type="InterPro" id="IPR016169">
    <property type="entry name" value="FAD-bd_PCMH_sub2"/>
</dbReference>
<dbReference type="InterPro" id="IPR010031">
    <property type="entry name" value="FAD_lactone_oxidase-like"/>
</dbReference>
<evidence type="ECO:0000313" key="4">
    <source>
        <dbReference type="Proteomes" id="UP000325243"/>
    </source>
</evidence>
<dbReference type="PROSITE" id="PS51387">
    <property type="entry name" value="FAD_PCMH"/>
    <property type="match status" value="1"/>
</dbReference>
<name>A0A5S4UTM6_9MICO</name>
<dbReference type="Proteomes" id="UP000325243">
    <property type="component" value="Unassembled WGS sequence"/>
</dbReference>
<sequence>MTASGATWRNWARTESVRPLRVERPATAGAVQRAVTAAAASGLRVKPVGSGHSFTGIAVAPDVQLDLTDLSGVVDADVATGRVTLAAGTRLHQLPELLAPYGLALQNMGDVDRQTISGATSTGTHGTGLGFGGLATQIVAAKLVTGTGELISVSETERPELLPAVRVGLGALGVLVEVTLQLVPRFVLHAVERQEPFGLVLDEWLDRVRGNDHFEFYWFPHTDTALTKTNTRLPGDAPRKPLGRVSRWIDDELLANGAYRAMCLHGHLQPSVTPKLARLVDTFTGDRDFTDFAPKVFTTNRTVRFREMEYAIPLEAIPEAVRGVRDLVERNGWRVSFPIEVRAAASDENWLSTAYGRETGYIAVHRYYREDPTEYFAAVEQLMRGFGGRPHWGKMHTQSAETLREVYPRFDDFLRVRDELDPERRFANPYLDRVLGTGRADAAAGPGADATASADAA</sequence>
<dbReference type="PANTHER" id="PTHR43762">
    <property type="entry name" value="L-GULONOLACTONE OXIDASE"/>
    <property type="match status" value="1"/>
</dbReference>
<dbReference type="SUPFAM" id="SSF56176">
    <property type="entry name" value="FAD-binding/transporter-associated domain-like"/>
    <property type="match status" value="1"/>
</dbReference>
<reference evidence="3 4" key="1">
    <citation type="submission" date="2019-08" db="EMBL/GenBank/DDBJ databases">
        <authorList>
            <person name="Hu J."/>
        </authorList>
    </citation>
    <scope>NUCLEOTIDE SEQUENCE [LARGE SCALE GENOMIC DNA]</scope>
    <source>
        <strain evidence="3 4">NEAU-184</strain>
    </source>
</reference>
<evidence type="ECO:0000259" key="2">
    <source>
        <dbReference type="PROSITE" id="PS51387"/>
    </source>
</evidence>
<dbReference type="NCBIfam" id="TIGR01679">
    <property type="entry name" value="bact_FAD_ox"/>
    <property type="match status" value="1"/>
</dbReference>
<dbReference type="GO" id="GO:0003885">
    <property type="term" value="F:D-arabinono-1,4-lactone oxidase activity"/>
    <property type="evidence" value="ECO:0007669"/>
    <property type="project" value="InterPro"/>
</dbReference>
<dbReference type="AlphaFoldDB" id="A0A5S4UTM6"/>